<evidence type="ECO:0000313" key="9">
    <source>
        <dbReference type="Proteomes" id="UP000182278"/>
    </source>
</evidence>
<dbReference type="InterPro" id="IPR007197">
    <property type="entry name" value="rSAM"/>
</dbReference>
<accession>A0A1J4SFR4</accession>
<evidence type="ECO:0000256" key="1">
    <source>
        <dbReference type="ARBA" id="ARBA00022485"/>
    </source>
</evidence>
<dbReference type="InterPro" id="IPR013785">
    <property type="entry name" value="Aldolase_TIM"/>
</dbReference>
<protein>
    <submittedName>
        <fullName evidence="8">AmmeMemoRadiSam system radical SAM enzyme</fullName>
    </submittedName>
</protein>
<proteinExistence type="predicted"/>
<evidence type="ECO:0000256" key="3">
    <source>
        <dbReference type="ARBA" id="ARBA00022723"/>
    </source>
</evidence>
<evidence type="ECO:0000256" key="4">
    <source>
        <dbReference type="ARBA" id="ARBA00023004"/>
    </source>
</evidence>
<dbReference type="PIRSF" id="PIRSF004869">
    <property type="entry name" value="PflX_prd"/>
    <property type="match status" value="1"/>
</dbReference>
<dbReference type="EMBL" id="MNUO01000017">
    <property type="protein sequence ID" value="OIN98315.1"/>
    <property type="molecule type" value="Genomic_DNA"/>
</dbReference>
<dbReference type="GO" id="GO:0003824">
    <property type="term" value="F:catalytic activity"/>
    <property type="evidence" value="ECO:0007669"/>
    <property type="project" value="InterPro"/>
</dbReference>
<dbReference type="PANTHER" id="PTHR30352">
    <property type="entry name" value="PYRUVATE FORMATE-LYASE-ACTIVATING ENZYME"/>
    <property type="match status" value="1"/>
</dbReference>
<dbReference type="Pfam" id="PF04055">
    <property type="entry name" value="Radical_SAM"/>
    <property type="match status" value="1"/>
</dbReference>
<evidence type="ECO:0000313" key="8">
    <source>
        <dbReference type="EMBL" id="OIN98315.1"/>
    </source>
</evidence>
<dbReference type="InterPro" id="IPR027596">
    <property type="entry name" value="AmmeMemoSam_rS"/>
</dbReference>
<evidence type="ECO:0000259" key="7">
    <source>
        <dbReference type="PROSITE" id="PS51918"/>
    </source>
</evidence>
<dbReference type="CDD" id="cd01335">
    <property type="entry name" value="Radical_SAM"/>
    <property type="match status" value="1"/>
</dbReference>
<keyword evidence="3 6" id="KW-0479">Metal-binding</keyword>
<dbReference type="GO" id="GO:0046872">
    <property type="term" value="F:metal ion binding"/>
    <property type="evidence" value="ECO:0007669"/>
    <property type="project" value="UniProtKB-KW"/>
</dbReference>
<evidence type="ECO:0000256" key="5">
    <source>
        <dbReference type="ARBA" id="ARBA00023014"/>
    </source>
</evidence>
<feature type="domain" description="Radical SAM core" evidence="7">
    <location>
        <begin position="66"/>
        <end position="281"/>
    </location>
</feature>
<reference evidence="8 9" key="1">
    <citation type="journal article" date="2016" name="Environ. Microbiol.">
        <title>Genomic resolution of a cold subsurface aquifer community provides metabolic insights for novel microbes adapted to high CO concentrations.</title>
        <authorList>
            <person name="Probst A.J."/>
            <person name="Castelle C.J."/>
            <person name="Singh A."/>
            <person name="Brown C.T."/>
            <person name="Anantharaman K."/>
            <person name="Sharon I."/>
            <person name="Hug L.A."/>
            <person name="Burstein D."/>
            <person name="Emerson J.B."/>
            <person name="Thomas B.C."/>
            <person name="Banfield J.F."/>
        </authorList>
    </citation>
    <scope>NUCLEOTIDE SEQUENCE [LARGE SCALE GENOMIC DNA]</scope>
    <source>
        <strain evidence="8">CG1_02_38_46</strain>
    </source>
</reference>
<comment type="cofactor">
    <cofactor evidence="6">
        <name>[4Fe-4S] cluster</name>
        <dbReference type="ChEBI" id="CHEBI:49883"/>
    </cofactor>
    <text evidence="6">Binds 1 [4Fe-4S] cluster. The cluster is coordinated with 3 cysteines and an exchangeable S-adenosyl-L-methionine.</text>
</comment>
<feature type="binding site" evidence="6">
    <location>
        <position position="88"/>
    </location>
    <ligand>
        <name>[4Fe-4S] cluster</name>
        <dbReference type="ChEBI" id="CHEBI:49883"/>
        <note>4Fe-4S-S-AdoMet</note>
    </ligand>
</feature>
<keyword evidence="5 6" id="KW-0411">Iron-sulfur</keyword>
<dbReference type="STRING" id="1817893.AUJ66_01230"/>
<dbReference type="PROSITE" id="PS51918">
    <property type="entry name" value="RADICAL_SAM"/>
    <property type="match status" value="1"/>
</dbReference>
<feature type="binding site" evidence="6">
    <location>
        <position position="85"/>
    </location>
    <ligand>
        <name>[4Fe-4S] cluster</name>
        <dbReference type="ChEBI" id="CHEBI:49883"/>
        <note>4Fe-4S-S-AdoMet</note>
    </ligand>
</feature>
<organism evidence="8 9">
    <name type="scientific">Candidatus Desantisbacteria bacterium CG1_02_38_46</name>
    <dbReference type="NCBI Taxonomy" id="1817893"/>
    <lineage>
        <taxon>Bacteria</taxon>
        <taxon>Candidatus Desantisiibacteriota</taxon>
    </lineage>
</organism>
<dbReference type="PANTHER" id="PTHR30352:SF5">
    <property type="entry name" value="PYRUVATE FORMATE-LYASE 1-ACTIVATING ENZYME"/>
    <property type="match status" value="1"/>
</dbReference>
<keyword evidence="1" id="KW-0004">4Fe-4S</keyword>
<dbReference type="GO" id="GO:0051539">
    <property type="term" value="F:4 iron, 4 sulfur cluster binding"/>
    <property type="evidence" value="ECO:0007669"/>
    <property type="project" value="UniProtKB-KW"/>
</dbReference>
<evidence type="ECO:0000256" key="2">
    <source>
        <dbReference type="ARBA" id="ARBA00022691"/>
    </source>
</evidence>
<dbReference type="InterPro" id="IPR016431">
    <property type="entry name" value="Pyrv-formate_lyase-activ_prd"/>
</dbReference>
<dbReference type="AlphaFoldDB" id="A0A1J4SFR4"/>
<name>A0A1J4SFR4_9BACT</name>
<dbReference type="SFLD" id="SFLDS00029">
    <property type="entry name" value="Radical_SAM"/>
    <property type="match status" value="1"/>
</dbReference>
<feature type="binding site" evidence="6">
    <location>
        <position position="81"/>
    </location>
    <ligand>
        <name>[4Fe-4S] cluster</name>
        <dbReference type="ChEBI" id="CHEBI:49883"/>
        <note>4Fe-4S-S-AdoMet</note>
    </ligand>
</feature>
<comment type="caution">
    <text evidence="8">The sequence shown here is derived from an EMBL/GenBank/DDBJ whole genome shotgun (WGS) entry which is preliminary data.</text>
</comment>
<sequence length="328" mass="37225">MKEAMYWQPHNGKVKCLLCPQGCIIAEGNRGTCHVRQNFKGKLYSLNYGRATSVSMDPIEKKPLYHFHPGQMILSLGTVGCNFHCDFCQNWSISQSDDLQATEEITPQQAVKIARKYNSFGISYTYNEPFIWFEFVLENAKLAKEVGLKNVLVTNGFVQGEPLAEILPFIDAANIDLKALDDEFYKKICKGRLEPVLKTIKTMYGRAHIELTNLVIPTLNDGKEKISALVDWIASVGTDIPLHFSSYYPCYKMNLPRTPVSTLKTAREIAMKKLKYVYIGNVWNPESDITYCPACRKPVITRRGYNISDYKIKGGKCEYCGEKIDVVE</sequence>
<dbReference type="Proteomes" id="UP000182278">
    <property type="component" value="Unassembled WGS sequence"/>
</dbReference>
<dbReference type="InterPro" id="IPR034457">
    <property type="entry name" value="Organic_radical-activating"/>
</dbReference>
<evidence type="ECO:0000256" key="6">
    <source>
        <dbReference type="PIRSR" id="PIRSR004869-50"/>
    </source>
</evidence>
<keyword evidence="2 6" id="KW-0949">S-adenosyl-L-methionine</keyword>
<dbReference type="SFLD" id="SFLDG01101">
    <property type="entry name" value="Uncharacterised_Radical_SAM_Su"/>
    <property type="match status" value="1"/>
</dbReference>
<gene>
    <name evidence="8" type="ORF">AUJ66_01230</name>
</gene>
<dbReference type="NCBIfam" id="TIGR04337">
    <property type="entry name" value="AmmeMemoSam_rS"/>
    <property type="match status" value="1"/>
</dbReference>
<dbReference type="SUPFAM" id="SSF102114">
    <property type="entry name" value="Radical SAM enzymes"/>
    <property type="match status" value="1"/>
</dbReference>
<keyword evidence="4 6" id="KW-0408">Iron</keyword>
<dbReference type="Gene3D" id="3.20.20.70">
    <property type="entry name" value="Aldolase class I"/>
    <property type="match status" value="1"/>
</dbReference>
<dbReference type="InterPro" id="IPR058240">
    <property type="entry name" value="rSAM_sf"/>
</dbReference>